<sequence>MSDGDRSSAQQAGESDARRAERARRRIVFDDPVSGRSRDDSDAGWGGERGEGSRDRDKDWYLSETPPHHGEK</sequence>
<evidence type="ECO:0000313" key="2">
    <source>
        <dbReference type="EMBL" id="RAG85084.1"/>
    </source>
</evidence>
<comment type="caution">
    <text evidence="2">The sequence shown here is derived from an EMBL/GenBank/DDBJ whole genome shotgun (WGS) entry which is preliminary data.</text>
</comment>
<name>A0A2X0IIZ4_9ACTN</name>
<evidence type="ECO:0000256" key="1">
    <source>
        <dbReference type="SAM" id="MobiDB-lite"/>
    </source>
</evidence>
<protein>
    <submittedName>
        <fullName evidence="2">Uncharacterized protein</fullName>
    </submittedName>
</protein>
<evidence type="ECO:0000313" key="3">
    <source>
        <dbReference type="Proteomes" id="UP000248889"/>
    </source>
</evidence>
<feature type="region of interest" description="Disordered" evidence="1">
    <location>
        <begin position="1"/>
        <end position="72"/>
    </location>
</feature>
<dbReference type="RefSeq" id="WP_111501202.1">
    <property type="nucleotide sequence ID" value="NZ_QKYN01000052.1"/>
</dbReference>
<dbReference type="EMBL" id="QKYN01000052">
    <property type="protein sequence ID" value="RAG85084.1"/>
    <property type="molecule type" value="Genomic_DNA"/>
</dbReference>
<proteinExistence type="predicted"/>
<organism evidence="2 3">
    <name type="scientific">Streptacidiphilus pinicola</name>
    <dbReference type="NCBI Taxonomy" id="2219663"/>
    <lineage>
        <taxon>Bacteria</taxon>
        <taxon>Bacillati</taxon>
        <taxon>Actinomycetota</taxon>
        <taxon>Actinomycetes</taxon>
        <taxon>Kitasatosporales</taxon>
        <taxon>Streptomycetaceae</taxon>
        <taxon>Streptacidiphilus</taxon>
    </lineage>
</organism>
<dbReference type="AlphaFoldDB" id="A0A2X0IIZ4"/>
<feature type="compositionally biased region" description="Basic and acidic residues" evidence="1">
    <location>
        <begin position="48"/>
        <end position="72"/>
    </location>
</feature>
<accession>A0A2X0IIZ4</accession>
<dbReference type="Proteomes" id="UP000248889">
    <property type="component" value="Unassembled WGS sequence"/>
</dbReference>
<gene>
    <name evidence="2" type="ORF">DN069_13530</name>
</gene>
<reference evidence="2 3" key="1">
    <citation type="submission" date="2018-06" db="EMBL/GenBank/DDBJ databases">
        <title>Streptacidiphilus pinicola sp. nov., isolated from pine grove soil.</title>
        <authorList>
            <person name="Roh S.G."/>
            <person name="Park S."/>
            <person name="Kim M.-K."/>
            <person name="Yun B.-R."/>
            <person name="Park J."/>
            <person name="Kim M.J."/>
            <person name="Kim Y.S."/>
            <person name="Kim S.B."/>
        </authorList>
    </citation>
    <scope>NUCLEOTIDE SEQUENCE [LARGE SCALE GENOMIC DNA]</scope>
    <source>
        <strain evidence="2 3">MMS16-CNU450</strain>
    </source>
</reference>
<keyword evidence="3" id="KW-1185">Reference proteome</keyword>